<proteinExistence type="predicted"/>
<dbReference type="PROSITE" id="PS50043">
    <property type="entry name" value="HTH_LUXR_2"/>
    <property type="match status" value="1"/>
</dbReference>
<protein>
    <submittedName>
        <fullName evidence="4">AAA family ATPase</fullName>
    </submittedName>
</protein>
<organism evidence="4 5">
    <name type="scientific">Streptomyces fagopyri</name>
    <dbReference type="NCBI Taxonomy" id="2662397"/>
    <lineage>
        <taxon>Bacteria</taxon>
        <taxon>Bacillati</taxon>
        <taxon>Actinomycetota</taxon>
        <taxon>Actinomycetes</taxon>
        <taxon>Kitasatosporales</taxon>
        <taxon>Streptomycetaceae</taxon>
        <taxon>Streptomyces</taxon>
    </lineage>
</organism>
<name>A0A5Q0LQ45_9ACTN</name>
<keyword evidence="5" id="KW-1185">Reference proteome</keyword>
<evidence type="ECO:0000313" key="5">
    <source>
        <dbReference type="Proteomes" id="UP000326179"/>
    </source>
</evidence>
<dbReference type="SUPFAM" id="SSF46894">
    <property type="entry name" value="C-terminal effector domain of the bipartite response regulators"/>
    <property type="match status" value="1"/>
</dbReference>
<dbReference type="Gene3D" id="3.40.50.300">
    <property type="entry name" value="P-loop containing nucleotide triphosphate hydrolases"/>
    <property type="match status" value="1"/>
</dbReference>
<dbReference type="GO" id="GO:0005737">
    <property type="term" value="C:cytoplasm"/>
    <property type="evidence" value="ECO:0007669"/>
    <property type="project" value="TreeGrafter"/>
</dbReference>
<dbReference type="PANTHER" id="PTHR16305">
    <property type="entry name" value="TESTICULAR SOLUBLE ADENYLYL CYCLASE"/>
    <property type="match status" value="1"/>
</dbReference>
<sequence>MGRWPLVGRGPEIDAFAVALTEPECRGFVVGGPAGVGKSRLAEECLDRAAAAGFRVGRATASAAAGAVPLGAIAHLLPAGVDLSDPVAGFAAVVRGLAAGPGQRRWVLLVDDLHLLDAASAVLLRQLMDAGAILLIGTVRAGEPHGKAVAALRGGDEVSRVDLTVLTAEQTEALLPAVLGGPVDRRTVHELSLASGGNVLYLRELVLGALTAGDLTEDGEIWHLREGRLPGTARLTEVIGARLAAASAGRPVLELLALCEPLPPADAEALAPPRVLAALEEAGLIRVVQDRRRVTVTLAHPLYGEVLRAALPVLRRRTLLLDQAARVEARGARRRGDLLRVATWRLAATGTADPALLVQAAVLARHAHDYHQTVALLTALPEKHHTTTTGLTLGNAFFETGRWDEAEAALAQADARAVDTREKLAVTLVRTTNLLWSNAPLTEALAVNDATLAGITAPADRRKLEINEGFMRIAAGGPVRGLALLEDLETDVGDAADVNVWLRGAWMKPFGLALVGRTGEAAAWAERAHAGHRRVDEHALVSHPAVQRIPLVLALGEAGRLAEALREGERAYAELVAADSVVRVWMAVFLGRVEWLAGHPVTARGWWAEAAALARGIDHVMALRPVLGGLAACAAVLGDLEAAETTLAEYRGLPPLAPGLLSAGEEHLGEAWLLATRGHLGEARALLTAAAGTARGTGHLTGEALLLTDVARLGGAKDAADRLAELAHRCDGALAPARARLAAALADDDPGRLLQAADACQAVGADLLAAEAATAASAAWRRAHASRRASAVAHRAGAALARCEGARTPLLTIGQATEPLTAREHEIALLASAGNASKDIAEILALSVRTVDNHLQRAYAKLGVTTRRELARTFRTVPPGASPHHARRPS</sequence>
<dbReference type="KEGG" id="sfy:GFH48_06940"/>
<dbReference type="GO" id="GO:0003677">
    <property type="term" value="F:DNA binding"/>
    <property type="evidence" value="ECO:0007669"/>
    <property type="project" value="InterPro"/>
</dbReference>
<keyword evidence="1" id="KW-0547">Nucleotide-binding</keyword>
<dbReference type="Pfam" id="PF13191">
    <property type="entry name" value="AAA_16"/>
    <property type="match status" value="1"/>
</dbReference>
<dbReference type="EMBL" id="CP045643">
    <property type="protein sequence ID" value="QFZ78586.1"/>
    <property type="molecule type" value="Genomic_DNA"/>
</dbReference>
<dbReference type="PRINTS" id="PR00038">
    <property type="entry name" value="HTHLUXR"/>
</dbReference>
<dbReference type="GO" id="GO:0004016">
    <property type="term" value="F:adenylate cyclase activity"/>
    <property type="evidence" value="ECO:0007669"/>
    <property type="project" value="TreeGrafter"/>
</dbReference>
<reference evidence="4 5" key="1">
    <citation type="submission" date="2019-10" db="EMBL/GenBank/DDBJ databases">
        <title>A novel species.</title>
        <authorList>
            <person name="Gao J."/>
        </authorList>
    </citation>
    <scope>NUCLEOTIDE SEQUENCE [LARGE SCALE GENOMIC DNA]</scope>
    <source>
        <strain evidence="4 5">QMT-28</strain>
    </source>
</reference>
<evidence type="ECO:0000259" key="3">
    <source>
        <dbReference type="PROSITE" id="PS50043"/>
    </source>
</evidence>
<keyword evidence="2" id="KW-0067">ATP-binding</keyword>
<dbReference type="GO" id="GO:0006355">
    <property type="term" value="P:regulation of DNA-templated transcription"/>
    <property type="evidence" value="ECO:0007669"/>
    <property type="project" value="InterPro"/>
</dbReference>
<dbReference type="InterPro" id="IPR027417">
    <property type="entry name" value="P-loop_NTPase"/>
</dbReference>
<dbReference type="AlphaFoldDB" id="A0A5Q0LQ45"/>
<dbReference type="PANTHER" id="PTHR16305:SF28">
    <property type="entry name" value="GUANYLATE CYCLASE DOMAIN-CONTAINING PROTEIN"/>
    <property type="match status" value="1"/>
</dbReference>
<dbReference type="InterPro" id="IPR000792">
    <property type="entry name" value="Tscrpt_reg_LuxR_C"/>
</dbReference>
<dbReference type="Pfam" id="PF00196">
    <property type="entry name" value="GerE"/>
    <property type="match status" value="1"/>
</dbReference>
<evidence type="ECO:0000256" key="2">
    <source>
        <dbReference type="ARBA" id="ARBA00022840"/>
    </source>
</evidence>
<evidence type="ECO:0000256" key="1">
    <source>
        <dbReference type="ARBA" id="ARBA00022741"/>
    </source>
</evidence>
<feature type="domain" description="HTH luxR-type" evidence="3">
    <location>
        <begin position="813"/>
        <end position="878"/>
    </location>
</feature>
<dbReference type="PROSITE" id="PS00622">
    <property type="entry name" value="HTH_LUXR_1"/>
    <property type="match status" value="1"/>
</dbReference>
<evidence type="ECO:0000313" key="4">
    <source>
        <dbReference type="EMBL" id="QFZ78586.1"/>
    </source>
</evidence>
<dbReference type="SUPFAM" id="SSF52540">
    <property type="entry name" value="P-loop containing nucleoside triphosphate hydrolases"/>
    <property type="match status" value="1"/>
</dbReference>
<gene>
    <name evidence="4" type="ORF">GFH48_06940</name>
</gene>
<dbReference type="InterPro" id="IPR041664">
    <property type="entry name" value="AAA_16"/>
</dbReference>
<dbReference type="Proteomes" id="UP000326179">
    <property type="component" value="Chromosome"/>
</dbReference>
<dbReference type="GO" id="GO:0005524">
    <property type="term" value="F:ATP binding"/>
    <property type="evidence" value="ECO:0007669"/>
    <property type="project" value="UniProtKB-KW"/>
</dbReference>
<dbReference type="InterPro" id="IPR036388">
    <property type="entry name" value="WH-like_DNA-bd_sf"/>
</dbReference>
<dbReference type="CDD" id="cd06170">
    <property type="entry name" value="LuxR_C_like"/>
    <property type="match status" value="1"/>
</dbReference>
<dbReference type="SMART" id="SM00421">
    <property type="entry name" value="HTH_LUXR"/>
    <property type="match status" value="1"/>
</dbReference>
<dbReference type="InterPro" id="IPR016032">
    <property type="entry name" value="Sig_transdc_resp-reg_C-effctor"/>
</dbReference>
<dbReference type="Gene3D" id="1.10.10.10">
    <property type="entry name" value="Winged helix-like DNA-binding domain superfamily/Winged helix DNA-binding domain"/>
    <property type="match status" value="1"/>
</dbReference>
<accession>A0A5Q0LQ45</accession>